<gene>
    <name evidence="6" type="ORF">Y5S_01452</name>
</gene>
<dbReference type="CDD" id="cd05300">
    <property type="entry name" value="2-Hacid_dh_1"/>
    <property type="match status" value="1"/>
</dbReference>
<dbReference type="InterPro" id="IPR036291">
    <property type="entry name" value="NAD(P)-bd_dom_sf"/>
</dbReference>
<comment type="caution">
    <text evidence="6">The sequence shown here is derived from an EMBL/GenBank/DDBJ whole genome shotgun (WGS) entry which is preliminary data.</text>
</comment>
<keyword evidence="7" id="KW-1185">Reference proteome</keyword>
<sequence>MTQPTITVLLAEDEPSLPGLDSLSGQAEVREARTRAELEAALPVSDVLVVTDFRTEMLAEVWPNNCPVRWVHATSAGVDALMIDPIRNSDIVVTNARGIFDRGIAEYVLGALLMFAKDSLTNLALMKTHRWQHRETRLLRDSRAVVVGAGSIGREVATLLRALGVHVLGTARNAREDAAFEKVFAQQALPDLLPEADAVIITAPLTPDTEGLFDPDQFLRMKPGAILVNVGRGPIVQTEALLAALQSGRLGGAALDVFEEEPLPADHPLWDQPNVMISAHMAGDFIGWRAALGQQFVDNFQRWQQGEPLNNPVSKEHGYVSNA</sequence>
<reference evidence="6 7" key="1">
    <citation type="submission" date="2012-09" db="EMBL/GenBank/DDBJ databases">
        <title>Genome Sequence of alkane-degrading Bacterium Alcanivorax sp. 19-m-6.</title>
        <authorList>
            <person name="Lai Q."/>
            <person name="Shao Z."/>
        </authorList>
    </citation>
    <scope>NUCLEOTIDE SEQUENCE [LARGE SCALE GENOMIC DNA]</scope>
    <source>
        <strain evidence="6 7">19-m-6</strain>
    </source>
</reference>
<dbReference type="InterPro" id="IPR006139">
    <property type="entry name" value="D-isomer_2_OHA_DH_cat_dom"/>
</dbReference>
<dbReference type="EMBL" id="ARXV01000004">
    <property type="protein sequence ID" value="KGD65559.1"/>
    <property type="molecule type" value="Genomic_DNA"/>
</dbReference>
<protein>
    <submittedName>
        <fullName evidence="6">D-isomer specific 2-hydroxyacid dehydrogenase family protein</fullName>
    </submittedName>
</protein>
<name>A0A095SMJ6_9GAMM</name>
<dbReference type="PANTHER" id="PTHR43333">
    <property type="entry name" value="2-HACID_DH_C DOMAIN-CONTAINING PROTEIN"/>
    <property type="match status" value="1"/>
</dbReference>
<dbReference type="PATRIC" id="fig|1177154.3.peg.1481"/>
<dbReference type="Pfam" id="PF00389">
    <property type="entry name" value="2-Hacid_dh"/>
    <property type="match status" value="1"/>
</dbReference>
<dbReference type="SUPFAM" id="SSF51735">
    <property type="entry name" value="NAD(P)-binding Rossmann-fold domains"/>
    <property type="match status" value="1"/>
</dbReference>
<evidence type="ECO:0000313" key="6">
    <source>
        <dbReference type="EMBL" id="KGD65559.1"/>
    </source>
</evidence>
<organism evidence="6 7">
    <name type="scientific">Alcanivorax nanhaiticus</name>
    <dbReference type="NCBI Taxonomy" id="1177154"/>
    <lineage>
        <taxon>Bacteria</taxon>
        <taxon>Pseudomonadati</taxon>
        <taxon>Pseudomonadota</taxon>
        <taxon>Gammaproteobacteria</taxon>
        <taxon>Oceanospirillales</taxon>
        <taxon>Alcanivoracaceae</taxon>
        <taxon>Alcanivorax</taxon>
    </lineage>
</organism>
<dbReference type="GO" id="GO:0051287">
    <property type="term" value="F:NAD binding"/>
    <property type="evidence" value="ECO:0007669"/>
    <property type="project" value="InterPro"/>
</dbReference>
<dbReference type="Pfam" id="PF02826">
    <property type="entry name" value="2-Hacid_dh_C"/>
    <property type="match status" value="1"/>
</dbReference>
<evidence type="ECO:0000256" key="3">
    <source>
        <dbReference type="RuleBase" id="RU003719"/>
    </source>
</evidence>
<evidence type="ECO:0000256" key="1">
    <source>
        <dbReference type="ARBA" id="ARBA00023002"/>
    </source>
</evidence>
<evidence type="ECO:0000256" key="2">
    <source>
        <dbReference type="ARBA" id="ARBA00023027"/>
    </source>
</evidence>
<dbReference type="GO" id="GO:0016616">
    <property type="term" value="F:oxidoreductase activity, acting on the CH-OH group of donors, NAD or NADP as acceptor"/>
    <property type="evidence" value="ECO:0007669"/>
    <property type="project" value="InterPro"/>
</dbReference>
<dbReference type="PRINTS" id="PR00411">
    <property type="entry name" value="PNDRDTASEI"/>
</dbReference>
<proteinExistence type="inferred from homology"/>
<keyword evidence="1 3" id="KW-0560">Oxidoreductase</keyword>
<dbReference type="AlphaFoldDB" id="A0A095SMJ6"/>
<dbReference type="OrthoDB" id="9787219at2"/>
<comment type="similarity">
    <text evidence="3">Belongs to the D-isomer specific 2-hydroxyacid dehydrogenase family.</text>
</comment>
<dbReference type="InterPro" id="IPR006140">
    <property type="entry name" value="D-isomer_DH_NAD-bd"/>
</dbReference>
<dbReference type="RefSeq" id="WP_035231759.1">
    <property type="nucleotide sequence ID" value="NZ_ARXV01000004.1"/>
</dbReference>
<evidence type="ECO:0000313" key="7">
    <source>
        <dbReference type="Proteomes" id="UP000029444"/>
    </source>
</evidence>
<evidence type="ECO:0000259" key="4">
    <source>
        <dbReference type="Pfam" id="PF00389"/>
    </source>
</evidence>
<keyword evidence="2" id="KW-0520">NAD</keyword>
<feature type="domain" description="D-isomer specific 2-hydroxyacid dehydrogenase NAD-binding" evidence="5">
    <location>
        <begin position="110"/>
        <end position="282"/>
    </location>
</feature>
<accession>A0A095SMJ6</accession>
<evidence type="ECO:0000259" key="5">
    <source>
        <dbReference type="Pfam" id="PF02826"/>
    </source>
</evidence>
<dbReference type="STRING" id="1177154.Y5S_01452"/>
<feature type="domain" description="D-isomer specific 2-hydroxyacid dehydrogenase catalytic" evidence="4">
    <location>
        <begin position="24"/>
        <end position="313"/>
    </location>
</feature>
<dbReference type="eggNOG" id="COG0111">
    <property type="taxonomic scope" value="Bacteria"/>
</dbReference>
<dbReference type="PANTHER" id="PTHR43333:SF1">
    <property type="entry name" value="D-ISOMER SPECIFIC 2-HYDROXYACID DEHYDROGENASE NAD-BINDING DOMAIN-CONTAINING PROTEIN"/>
    <property type="match status" value="1"/>
</dbReference>
<dbReference type="Proteomes" id="UP000029444">
    <property type="component" value="Unassembled WGS sequence"/>
</dbReference>
<dbReference type="SUPFAM" id="SSF52283">
    <property type="entry name" value="Formate/glycerate dehydrogenase catalytic domain-like"/>
    <property type="match status" value="1"/>
</dbReference>
<dbReference type="Gene3D" id="3.40.50.720">
    <property type="entry name" value="NAD(P)-binding Rossmann-like Domain"/>
    <property type="match status" value="2"/>
</dbReference>